<evidence type="ECO:0000256" key="15">
    <source>
        <dbReference type="ARBA" id="ARBA00025707"/>
    </source>
</evidence>
<feature type="transmembrane region" description="Helical" evidence="19">
    <location>
        <begin position="134"/>
        <end position="151"/>
    </location>
</feature>
<keyword evidence="21" id="KW-1185">Reference proteome</keyword>
<comment type="caution">
    <text evidence="20">The sequence shown here is derived from an EMBL/GenBank/DDBJ whole genome shotgun (WGS) entry which is preliminary data.</text>
</comment>
<evidence type="ECO:0000256" key="12">
    <source>
        <dbReference type="ARBA" id="ARBA00023209"/>
    </source>
</evidence>
<comment type="pathway">
    <text evidence="3">Lipid metabolism; phospholipid metabolism.</text>
</comment>
<evidence type="ECO:0000256" key="14">
    <source>
        <dbReference type="ARBA" id="ARBA00023315"/>
    </source>
</evidence>
<evidence type="ECO:0000256" key="8">
    <source>
        <dbReference type="ARBA" id="ARBA00022824"/>
    </source>
</evidence>
<dbReference type="PANTHER" id="PTHR13906">
    <property type="entry name" value="PORCUPINE"/>
    <property type="match status" value="1"/>
</dbReference>
<feature type="transmembrane region" description="Helical" evidence="19">
    <location>
        <begin position="474"/>
        <end position="493"/>
    </location>
</feature>
<feature type="transmembrane region" description="Helical" evidence="19">
    <location>
        <begin position="442"/>
        <end position="462"/>
    </location>
</feature>
<evidence type="ECO:0000256" key="11">
    <source>
        <dbReference type="ARBA" id="ARBA00023136"/>
    </source>
</evidence>
<evidence type="ECO:0000256" key="7">
    <source>
        <dbReference type="ARBA" id="ARBA00022692"/>
    </source>
</evidence>
<evidence type="ECO:0000256" key="5">
    <source>
        <dbReference type="ARBA" id="ARBA00022516"/>
    </source>
</evidence>
<organism evidence="20 21">
    <name type="scientific">Necator americanus</name>
    <name type="common">Human hookworm</name>
    <dbReference type="NCBI Taxonomy" id="51031"/>
    <lineage>
        <taxon>Eukaryota</taxon>
        <taxon>Metazoa</taxon>
        <taxon>Ecdysozoa</taxon>
        <taxon>Nematoda</taxon>
        <taxon>Chromadorea</taxon>
        <taxon>Rhabditida</taxon>
        <taxon>Rhabditina</taxon>
        <taxon>Rhabditomorpha</taxon>
        <taxon>Strongyloidea</taxon>
        <taxon>Ancylostomatidae</taxon>
        <taxon>Bunostominae</taxon>
        <taxon>Necator</taxon>
    </lineage>
</organism>
<keyword evidence="7 19" id="KW-0812">Transmembrane</keyword>
<keyword evidence="10" id="KW-0443">Lipid metabolism</keyword>
<dbReference type="InterPro" id="IPR004299">
    <property type="entry name" value="MBOAT_fam"/>
</dbReference>
<keyword evidence="9 19" id="KW-1133">Transmembrane helix</keyword>
<evidence type="ECO:0000256" key="2">
    <source>
        <dbReference type="ARBA" id="ARBA00004240"/>
    </source>
</evidence>
<evidence type="ECO:0000313" key="21">
    <source>
        <dbReference type="Proteomes" id="UP001303046"/>
    </source>
</evidence>
<feature type="transmembrane region" description="Helical" evidence="19">
    <location>
        <begin position="99"/>
        <end position="122"/>
    </location>
</feature>
<keyword evidence="11 19" id="KW-0472">Membrane</keyword>
<comment type="similarity">
    <text evidence="4">Belongs to the membrane-bound acyltransferase family.</text>
</comment>
<comment type="subcellular location">
    <subcellularLocation>
        <location evidence="2">Endoplasmic reticulum</location>
    </subcellularLocation>
    <subcellularLocation>
        <location evidence="1">Membrane</location>
        <topology evidence="1">Multi-pass membrane protein</topology>
    </subcellularLocation>
</comment>
<proteinExistence type="inferred from homology"/>
<dbReference type="EC" id="2.3.1.n6" evidence="17"/>
<reference evidence="20 21" key="1">
    <citation type="submission" date="2023-08" db="EMBL/GenBank/DDBJ databases">
        <title>A Necator americanus chromosomal reference genome.</title>
        <authorList>
            <person name="Ilik V."/>
            <person name="Petrzelkova K.J."/>
            <person name="Pardy F."/>
            <person name="Fuh T."/>
            <person name="Niatou-Singa F.S."/>
            <person name="Gouil Q."/>
            <person name="Baker L."/>
            <person name="Ritchie M.E."/>
            <person name="Jex A.R."/>
            <person name="Gazzola D."/>
            <person name="Li H."/>
            <person name="Toshio Fujiwara R."/>
            <person name="Zhan B."/>
            <person name="Aroian R.V."/>
            <person name="Pafco B."/>
            <person name="Schwarz E.M."/>
        </authorList>
    </citation>
    <scope>NUCLEOTIDE SEQUENCE [LARGE SCALE GENOMIC DNA]</scope>
    <source>
        <strain evidence="20 21">Aroian</strain>
        <tissue evidence="20">Whole animal</tissue>
    </source>
</reference>
<dbReference type="Pfam" id="PF03062">
    <property type="entry name" value="MBOAT"/>
    <property type="match status" value="1"/>
</dbReference>
<keyword evidence="8" id="KW-0256">Endoplasmic reticulum</keyword>
<evidence type="ECO:0000256" key="4">
    <source>
        <dbReference type="ARBA" id="ARBA00010323"/>
    </source>
</evidence>
<feature type="transmembrane region" description="Helical" evidence="19">
    <location>
        <begin position="157"/>
        <end position="180"/>
    </location>
</feature>
<dbReference type="PANTHER" id="PTHR13906:SF14">
    <property type="entry name" value="LYSOPHOSPHOLIPID ACYLTRANSFERASE 5"/>
    <property type="match status" value="1"/>
</dbReference>
<evidence type="ECO:0000256" key="13">
    <source>
        <dbReference type="ARBA" id="ARBA00023264"/>
    </source>
</evidence>
<accession>A0ABR1BXH4</accession>
<dbReference type="InterPro" id="IPR049941">
    <property type="entry name" value="LPLAT_7/PORCN-like"/>
</dbReference>
<sequence length="523" mass="60050">MHRVSCRFDPTIHTSRKPTLDISANEPFSSSDGVLTVEPSFRTLRMVVQALARILNTREDGLRLFLCVLAGYPLAFFHRSVLYNKPANVQHAFFVTAGLILYIFNCGYDVVHTLIAIVFAYIITNFLRGKVESIVAAHTAFLGYLLVAYWFEESDGYDINWTTPFCVLTLRFIGLVMDVYDGAHMEKLKPDQKKTAVKEVPGLLEIAAFGLFYTGTFTGPQFTLNKFRSVVNGEWLDEKRQPRASAYEAALRRFVGGCIYMAINQFGCAWLPSTYFNTIEFYDQSLFWRWTWATIWFRLVMCRYCAMWMVVEGASIINGLGYNGKDENGEDRWDGARDIHVWKWETGHDFTSLVQSFNCGTNTFAKNHILRRLRWLDSKPLAHLATLGYLAIWHGYHLGYFLLFGLEFACMVAQDQLYKLIDRTPGWAEFNANPLVRPFVCVFGRVVILYTTGFGFLTFGLVKTKYWIGPVKSLYFLGYIFYIVVWPLLHYALVAVLPRKPNQEIKESLSVSEKKSELAKKKT</sequence>
<evidence type="ECO:0000256" key="16">
    <source>
        <dbReference type="ARBA" id="ARBA00026120"/>
    </source>
</evidence>
<name>A0ABR1BXH4_NECAM</name>
<comment type="pathway">
    <text evidence="15">Phospholipid metabolism.</text>
</comment>
<evidence type="ECO:0000256" key="19">
    <source>
        <dbReference type="SAM" id="Phobius"/>
    </source>
</evidence>
<dbReference type="Proteomes" id="UP001303046">
    <property type="component" value="Unassembled WGS sequence"/>
</dbReference>
<protein>
    <recommendedName>
        <fullName evidence="18">Lysophospholipid acyltransferase 5</fullName>
        <ecNumber evidence="16">2.3.1.23</ecNumber>
        <ecNumber evidence="17">2.3.1.n6</ecNumber>
    </recommendedName>
</protein>
<keyword evidence="14" id="KW-0012">Acyltransferase</keyword>
<feature type="transmembrane region" description="Helical" evidence="19">
    <location>
        <begin position="381"/>
        <end position="403"/>
    </location>
</feature>
<evidence type="ECO:0000256" key="9">
    <source>
        <dbReference type="ARBA" id="ARBA00022989"/>
    </source>
</evidence>
<evidence type="ECO:0000256" key="17">
    <source>
        <dbReference type="ARBA" id="ARBA00038923"/>
    </source>
</evidence>
<evidence type="ECO:0000256" key="10">
    <source>
        <dbReference type="ARBA" id="ARBA00023098"/>
    </source>
</evidence>
<gene>
    <name evidence="20" type="primary">Necator_chrI.g3614</name>
    <name evidence="20" type="ORF">RB195_007485</name>
</gene>
<keyword evidence="12" id="KW-0594">Phospholipid biosynthesis</keyword>
<feature type="transmembrane region" description="Helical" evidence="19">
    <location>
        <begin position="61"/>
        <end position="79"/>
    </location>
</feature>
<dbReference type="EMBL" id="JAVFWL010000001">
    <property type="protein sequence ID" value="KAK6731047.1"/>
    <property type="molecule type" value="Genomic_DNA"/>
</dbReference>
<evidence type="ECO:0000256" key="1">
    <source>
        <dbReference type="ARBA" id="ARBA00004141"/>
    </source>
</evidence>
<evidence type="ECO:0000313" key="20">
    <source>
        <dbReference type="EMBL" id="KAK6731047.1"/>
    </source>
</evidence>
<keyword evidence="13" id="KW-1208">Phospholipid metabolism</keyword>
<evidence type="ECO:0000256" key="3">
    <source>
        <dbReference type="ARBA" id="ARBA00005074"/>
    </source>
</evidence>
<keyword evidence="5" id="KW-0444">Lipid biosynthesis</keyword>
<keyword evidence="6" id="KW-0808">Transferase</keyword>
<dbReference type="EC" id="2.3.1.23" evidence="16"/>
<evidence type="ECO:0000256" key="18">
    <source>
        <dbReference type="ARBA" id="ARBA00039721"/>
    </source>
</evidence>
<evidence type="ECO:0000256" key="6">
    <source>
        <dbReference type="ARBA" id="ARBA00022679"/>
    </source>
</evidence>